<evidence type="ECO:0000313" key="2">
    <source>
        <dbReference type="EMBL" id="RSN77693.1"/>
    </source>
</evidence>
<protein>
    <recommendedName>
        <fullName evidence="4">DUF4350 domain-containing protein</fullName>
    </recommendedName>
</protein>
<proteinExistence type="predicted"/>
<dbReference type="EMBL" id="RCOS01000030">
    <property type="protein sequence ID" value="RSN77693.1"/>
    <property type="molecule type" value="Genomic_DNA"/>
</dbReference>
<keyword evidence="1" id="KW-1133">Transmembrane helix</keyword>
<gene>
    <name evidence="2" type="ORF">D6D85_02410</name>
</gene>
<accession>A0A3R9R2C3</accession>
<reference evidence="2 3" key="1">
    <citation type="submission" date="2018-10" db="EMBL/GenBank/DDBJ databases">
        <title>Co-occurring genomic capacity for anaerobic methane metabolism and dissimilatory sulfite reduction discovered in the Korarchaeota.</title>
        <authorList>
            <person name="Mckay L.J."/>
            <person name="Dlakic M."/>
            <person name="Fields M.W."/>
            <person name="Delmont T.O."/>
            <person name="Eren A.M."/>
            <person name="Jay Z.J."/>
            <person name="Klingelsmith K.B."/>
            <person name="Rusch D.B."/>
            <person name="Inskeep W.P."/>
        </authorList>
    </citation>
    <scope>NUCLEOTIDE SEQUENCE [LARGE SCALE GENOMIC DNA]</scope>
    <source>
        <strain evidence="2 3">MDKW</strain>
    </source>
</reference>
<organism evidence="2 3">
    <name type="scientific">Candidatus Methanodesulfokora washburnensis</name>
    <dbReference type="NCBI Taxonomy" id="2478471"/>
    <lineage>
        <taxon>Archaea</taxon>
        <taxon>Thermoproteota</taxon>
        <taxon>Candidatus Korarchaeia</taxon>
        <taxon>Candidatus Korarchaeia incertae sedis</taxon>
        <taxon>Candidatus Methanodesulfokora</taxon>
    </lineage>
</organism>
<evidence type="ECO:0008006" key="4">
    <source>
        <dbReference type="Google" id="ProtNLM"/>
    </source>
</evidence>
<keyword evidence="1" id="KW-0472">Membrane</keyword>
<comment type="caution">
    <text evidence="2">The sequence shown here is derived from an EMBL/GenBank/DDBJ whole genome shotgun (WGS) entry which is preliminary data.</text>
</comment>
<name>A0A3R9R2C3_9CREN</name>
<dbReference type="SUPFAM" id="SSF52317">
    <property type="entry name" value="Class I glutamine amidotransferase-like"/>
    <property type="match status" value="1"/>
</dbReference>
<evidence type="ECO:0000313" key="3">
    <source>
        <dbReference type="Proteomes" id="UP000277582"/>
    </source>
</evidence>
<keyword evidence="1" id="KW-0812">Transmembrane</keyword>
<dbReference type="AlphaFoldDB" id="A0A3R9R2C3"/>
<evidence type="ECO:0000256" key="1">
    <source>
        <dbReference type="SAM" id="Phobius"/>
    </source>
</evidence>
<keyword evidence="3" id="KW-1185">Reference proteome</keyword>
<feature type="transmembrane region" description="Helical" evidence="1">
    <location>
        <begin position="297"/>
        <end position="318"/>
    </location>
</feature>
<dbReference type="Proteomes" id="UP000277582">
    <property type="component" value="Unassembled WGS sequence"/>
</dbReference>
<dbReference type="InterPro" id="IPR029062">
    <property type="entry name" value="Class_I_gatase-like"/>
</dbReference>
<sequence length="323" mass="35218">MALFLALLLASSPALLVGAQGKPLVVVFAKGMMKPDASLNWMMGNITQVEWKVYTETIKFDDIKNAALLILVQVDTSQNYTKDEISAIKQWFDQGGKVLWVTGDSDYKGGDYLRIAPANSVLEAVGSVLRNDHCEATDPKLAPAKPYHVAAIISPDPPLSVLADGISNYVLFHGPGAVAAYYNGKWMNLVNETIPNVYRIAWTSDGGAIAEFTPPLPQAYPVNYRGKILEMAAEVMPNNGIVIFSAEAPFDHYKGMWISSYEEFPKLDGPKFVTNVVLWAVGLKGTKPTYQGGGANIALWTSIIVVIIIVIALAVLLMRRKKS</sequence>